<protein>
    <submittedName>
        <fullName evidence="2">Uncharacterized protein</fullName>
    </submittedName>
</protein>
<dbReference type="Proteomes" id="UP001302602">
    <property type="component" value="Unassembled WGS sequence"/>
</dbReference>
<evidence type="ECO:0000313" key="3">
    <source>
        <dbReference type="Proteomes" id="UP001302602"/>
    </source>
</evidence>
<comment type="caution">
    <text evidence="2">The sequence shown here is derived from an EMBL/GenBank/DDBJ whole genome shotgun (WGS) entry which is preliminary data.</text>
</comment>
<dbReference type="GeneID" id="87823661"/>
<proteinExistence type="predicted"/>
<keyword evidence="3" id="KW-1185">Reference proteome</keyword>
<evidence type="ECO:0000313" key="2">
    <source>
        <dbReference type="EMBL" id="KAK4128661.1"/>
    </source>
</evidence>
<evidence type="ECO:0000256" key="1">
    <source>
        <dbReference type="SAM" id="MobiDB-lite"/>
    </source>
</evidence>
<reference evidence="2" key="2">
    <citation type="submission" date="2023-05" db="EMBL/GenBank/DDBJ databases">
        <authorList>
            <consortium name="Lawrence Berkeley National Laboratory"/>
            <person name="Steindorff A."/>
            <person name="Hensen N."/>
            <person name="Bonometti L."/>
            <person name="Westerberg I."/>
            <person name="Brannstrom I.O."/>
            <person name="Guillou S."/>
            <person name="Cros-Aarteil S."/>
            <person name="Calhoun S."/>
            <person name="Haridas S."/>
            <person name="Kuo A."/>
            <person name="Mondo S."/>
            <person name="Pangilinan J."/>
            <person name="Riley R."/>
            <person name="Labutti K."/>
            <person name="Andreopoulos B."/>
            <person name="Lipzen A."/>
            <person name="Chen C."/>
            <person name="Yanf M."/>
            <person name="Daum C."/>
            <person name="Ng V."/>
            <person name="Clum A."/>
            <person name="Ohm R."/>
            <person name="Martin F."/>
            <person name="Silar P."/>
            <person name="Natvig D."/>
            <person name="Lalanne C."/>
            <person name="Gautier V."/>
            <person name="Ament-Velasquez S.L."/>
            <person name="Kruys A."/>
            <person name="Hutchinson M.I."/>
            <person name="Powell A.J."/>
            <person name="Barry K."/>
            <person name="Miller A.N."/>
            <person name="Grigoriev I.V."/>
            <person name="Debuchy R."/>
            <person name="Gladieux P."/>
            <person name="Thoren M.H."/>
            <person name="Johannesson H."/>
        </authorList>
    </citation>
    <scope>NUCLEOTIDE SEQUENCE</scope>
    <source>
        <strain evidence="2">CBS 731.68</strain>
    </source>
</reference>
<name>A0AAN6Z899_9PEZI</name>
<dbReference type="EMBL" id="MU853223">
    <property type="protein sequence ID" value="KAK4128661.1"/>
    <property type="molecule type" value="Genomic_DNA"/>
</dbReference>
<reference evidence="2" key="1">
    <citation type="journal article" date="2023" name="Mol. Phylogenet. Evol.">
        <title>Genome-scale phylogeny and comparative genomics of the fungal order Sordariales.</title>
        <authorList>
            <person name="Hensen N."/>
            <person name="Bonometti L."/>
            <person name="Westerberg I."/>
            <person name="Brannstrom I.O."/>
            <person name="Guillou S."/>
            <person name="Cros-Aarteil S."/>
            <person name="Calhoun S."/>
            <person name="Haridas S."/>
            <person name="Kuo A."/>
            <person name="Mondo S."/>
            <person name="Pangilinan J."/>
            <person name="Riley R."/>
            <person name="LaButti K."/>
            <person name="Andreopoulos B."/>
            <person name="Lipzen A."/>
            <person name="Chen C."/>
            <person name="Yan M."/>
            <person name="Daum C."/>
            <person name="Ng V."/>
            <person name="Clum A."/>
            <person name="Steindorff A."/>
            <person name="Ohm R.A."/>
            <person name="Martin F."/>
            <person name="Silar P."/>
            <person name="Natvig D.O."/>
            <person name="Lalanne C."/>
            <person name="Gautier V."/>
            <person name="Ament-Velasquez S.L."/>
            <person name="Kruys A."/>
            <person name="Hutchinson M.I."/>
            <person name="Powell A.J."/>
            <person name="Barry K."/>
            <person name="Miller A.N."/>
            <person name="Grigoriev I.V."/>
            <person name="Debuchy R."/>
            <person name="Gladieux P."/>
            <person name="Hiltunen Thoren M."/>
            <person name="Johannesson H."/>
        </authorList>
    </citation>
    <scope>NUCLEOTIDE SEQUENCE</scope>
    <source>
        <strain evidence="2">CBS 731.68</strain>
    </source>
</reference>
<dbReference type="AlphaFoldDB" id="A0AAN6Z899"/>
<organism evidence="2 3">
    <name type="scientific">Parathielavia appendiculata</name>
    <dbReference type="NCBI Taxonomy" id="2587402"/>
    <lineage>
        <taxon>Eukaryota</taxon>
        <taxon>Fungi</taxon>
        <taxon>Dikarya</taxon>
        <taxon>Ascomycota</taxon>
        <taxon>Pezizomycotina</taxon>
        <taxon>Sordariomycetes</taxon>
        <taxon>Sordariomycetidae</taxon>
        <taxon>Sordariales</taxon>
        <taxon>Chaetomiaceae</taxon>
        <taxon>Parathielavia</taxon>
    </lineage>
</organism>
<gene>
    <name evidence="2" type="ORF">N657DRAFT_33902</name>
</gene>
<feature type="region of interest" description="Disordered" evidence="1">
    <location>
        <begin position="150"/>
        <end position="179"/>
    </location>
</feature>
<accession>A0AAN6Z899</accession>
<sequence length="179" mass="19218">MQHIYFSKPCMNGSTSEPNGIVAHVRGVGSSSNRKVARRALSRVFCSVAGRLPPLLAQTAQEICRVPCLSHARVPVRQTSGGPGCRNVGLPRDCQLRWCNPPHRFGVAGNIGPAIQQVRVVVTGKQLIENQGRSRLARRGCIELRLTADEAPDVPPKNTGSLVSPSVVEKTDKGPITAL</sequence>
<dbReference type="RefSeq" id="XP_062652432.1">
    <property type="nucleotide sequence ID" value="XM_062786891.1"/>
</dbReference>